<name>A0A0M0JNR6_9EUKA</name>
<gene>
    <name evidence="1" type="ORF">Ctob_010900</name>
</gene>
<dbReference type="EMBL" id="JWZX01002617">
    <property type="protein sequence ID" value="KOO28125.1"/>
    <property type="molecule type" value="Genomic_DNA"/>
</dbReference>
<dbReference type="Proteomes" id="UP000037460">
    <property type="component" value="Unassembled WGS sequence"/>
</dbReference>
<keyword evidence="2" id="KW-1185">Reference proteome</keyword>
<accession>A0A0M0JNR6</accession>
<reference evidence="2" key="1">
    <citation type="journal article" date="2015" name="PLoS Genet.">
        <title>Genome Sequence and Transcriptome Analyses of Chrysochromulina tobin: Metabolic Tools for Enhanced Algal Fitness in the Prominent Order Prymnesiales (Haptophyceae).</title>
        <authorList>
            <person name="Hovde B.T."/>
            <person name="Deodato C.R."/>
            <person name="Hunsperger H.M."/>
            <person name="Ryken S.A."/>
            <person name="Yost W."/>
            <person name="Jha R.K."/>
            <person name="Patterson J."/>
            <person name="Monnat R.J. Jr."/>
            <person name="Barlow S.B."/>
            <person name="Starkenburg S.R."/>
            <person name="Cattolico R.A."/>
        </authorList>
    </citation>
    <scope>NUCLEOTIDE SEQUENCE</scope>
    <source>
        <strain evidence="2">CCMP291</strain>
    </source>
</reference>
<sequence>MPNQPPADEALQNHLDYTRKRMGSRARERDVQRSLQWRFRMRITFEPEHFVLVDDKKYSVLGPFVIDGGFLEGGFDSDRFYIAMEQKVRCVMESAHARGILVRFLEPYDPDSMPVETAYKIMKNWLRGSTGRCSTTWGCLWSRSCAWRIALDGDLQLADVLLHPTGPPTRATRASAAA</sequence>
<dbReference type="AlphaFoldDB" id="A0A0M0JNR6"/>
<organism evidence="1 2">
    <name type="scientific">Chrysochromulina tobinii</name>
    <dbReference type="NCBI Taxonomy" id="1460289"/>
    <lineage>
        <taxon>Eukaryota</taxon>
        <taxon>Haptista</taxon>
        <taxon>Haptophyta</taxon>
        <taxon>Prymnesiophyceae</taxon>
        <taxon>Prymnesiales</taxon>
        <taxon>Chrysochromulinaceae</taxon>
        <taxon>Chrysochromulina</taxon>
    </lineage>
</organism>
<protein>
    <submittedName>
        <fullName evidence="1">Uncharacterized protein</fullName>
    </submittedName>
</protein>
<proteinExistence type="predicted"/>
<evidence type="ECO:0000313" key="2">
    <source>
        <dbReference type="Proteomes" id="UP000037460"/>
    </source>
</evidence>
<dbReference type="OrthoDB" id="2388844at2759"/>
<evidence type="ECO:0000313" key="1">
    <source>
        <dbReference type="EMBL" id="KOO28125.1"/>
    </source>
</evidence>
<comment type="caution">
    <text evidence="1">The sequence shown here is derived from an EMBL/GenBank/DDBJ whole genome shotgun (WGS) entry which is preliminary data.</text>
</comment>